<keyword evidence="8" id="KW-1185">Reference proteome</keyword>
<dbReference type="SUPFAM" id="SSF51366">
    <property type="entry name" value="Ribulose-phoshate binding barrel"/>
    <property type="match status" value="1"/>
</dbReference>
<comment type="pathway">
    <text evidence="5">Amino-acid biosynthesis.</text>
</comment>
<dbReference type="NCBIfam" id="TIGR02129">
    <property type="entry name" value="hisA_euk"/>
    <property type="match status" value="1"/>
</dbReference>
<dbReference type="InterPro" id="IPR011060">
    <property type="entry name" value="RibuloseP-bd_barrel"/>
</dbReference>
<evidence type="ECO:0000256" key="2">
    <source>
        <dbReference type="ARBA" id="ARBA00022605"/>
    </source>
</evidence>
<evidence type="ECO:0000256" key="3">
    <source>
        <dbReference type="ARBA" id="ARBA00023102"/>
    </source>
</evidence>
<dbReference type="InterPro" id="IPR006062">
    <property type="entry name" value="His_biosynth"/>
</dbReference>
<evidence type="ECO:0000256" key="1">
    <source>
        <dbReference type="ARBA" id="ARBA00009667"/>
    </source>
</evidence>
<dbReference type="InterPro" id="IPR011858">
    <property type="entry name" value="His6/HISN3"/>
</dbReference>
<organism evidence="7 8">
    <name type="scientific">Haloferula sargassicola</name>
    <dbReference type="NCBI Taxonomy" id="490096"/>
    <lineage>
        <taxon>Bacteria</taxon>
        <taxon>Pseudomonadati</taxon>
        <taxon>Verrucomicrobiota</taxon>
        <taxon>Verrucomicrobiia</taxon>
        <taxon>Verrucomicrobiales</taxon>
        <taxon>Verrucomicrobiaceae</taxon>
        <taxon>Haloferula</taxon>
    </lineage>
</organism>
<evidence type="ECO:0000256" key="4">
    <source>
        <dbReference type="ARBA" id="ARBA00023235"/>
    </source>
</evidence>
<dbReference type="InterPro" id="IPR044524">
    <property type="entry name" value="Isoase_HisA-like"/>
</dbReference>
<accession>A0ABP9UUB8</accession>
<name>A0ABP9UUB8_9BACT</name>
<proteinExistence type="inferred from homology"/>
<dbReference type="PANTHER" id="PTHR43090:SF2">
    <property type="entry name" value="1-(5-PHOSPHORIBOSYL)-5-[(5-PHOSPHORIBOSYLAMINO)METHYLIDENEAMINO] IMIDAZOLE-4-CARBOXAMIDE ISOMERASE"/>
    <property type="match status" value="1"/>
</dbReference>
<comment type="similarity">
    <text evidence="1 6">Belongs to the HisA/HisF family.</text>
</comment>
<reference evidence="7 8" key="1">
    <citation type="submission" date="2024-02" db="EMBL/GenBank/DDBJ databases">
        <title>Haloferula sargassicola NBRC 104335.</title>
        <authorList>
            <person name="Ichikawa N."/>
            <person name="Katano-Makiyama Y."/>
            <person name="Hidaka K."/>
        </authorList>
    </citation>
    <scope>NUCLEOTIDE SEQUENCE [LARGE SCALE GENOMIC DNA]</scope>
    <source>
        <strain evidence="7 8">NBRC 104335</strain>
    </source>
</reference>
<dbReference type="CDD" id="cd04723">
    <property type="entry name" value="HisA_HisF"/>
    <property type="match status" value="1"/>
</dbReference>
<keyword evidence="4 7" id="KW-0413">Isomerase</keyword>
<dbReference type="RefSeq" id="WP_353568433.1">
    <property type="nucleotide sequence ID" value="NZ_BAABRI010000024.1"/>
</dbReference>
<dbReference type="Gene3D" id="3.20.20.70">
    <property type="entry name" value="Aldolase class I"/>
    <property type="match status" value="1"/>
</dbReference>
<evidence type="ECO:0000313" key="8">
    <source>
        <dbReference type="Proteomes" id="UP001476282"/>
    </source>
</evidence>
<keyword evidence="3 6" id="KW-0368">Histidine biosynthesis</keyword>
<dbReference type="EMBL" id="BAABRI010000024">
    <property type="protein sequence ID" value="GAA5484337.1"/>
    <property type="molecule type" value="Genomic_DNA"/>
</dbReference>
<dbReference type="InterPro" id="IPR013785">
    <property type="entry name" value="Aldolase_TIM"/>
</dbReference>
<evidence type="ECO:0000256" key="6">
    <source>
        <dbReference type="RuleBase" id="RU003657"/>
    </source>
</evidence>
<sequence length="256" mass="27439">MTRFRPCIDLHQGQVKQIVGGTLRDEGPGPVENFTAEQGAGWFAGKFRDDDLRGGHVIQLGPGNDEAAREALAAWPGGLQIGGGIRAENAAEWLEAGASHVIVTSWLFEDNVRFSENRVKALVAEIGSERLVIDLSCRRRGDRWVVATQRWQTMTDLEVTPATLDALAEHCDEFLIHAADVEGLCGGIDAGLVELLGSWNGRPVTYAGGVATMDDLLQIDRLSGGNLDVTVGSALDLFGGSGVGYEDLVAWSRRAG</sequence>
<evidence type="ECO:0000256" key="5">
    <source>
        <dbReference type="ARBA" id="ARBA00029440"/>
    </source>
</evidence>
<evidence type="ECO:0000313" key="7">
    <source>
        <dbReference type="EMBL" id="GAA5484337.1"/>
    </source>
</evidence>
<dbReference type="Pfam" id="PF00977">
    <property type="entry name" value="His_biosynth"/>
    <property type="match status" value="1"/>
</dbReference>
<dbReference type="Proteomes" id="UP001476282">
    <property type="component" value="Unassembled WGS sequence"/>
</dbReference>
<dbReference type="GO" id="GO:0016853">
    <property type="term" value="F:isomerase activity"/>
    <property type="evidence" value="ECO:0007669"/>
    <property type="project" value="UniProtKB-KW"/>
</dbReference>
<gene>
    <name evidence="7" type="primary">hisA</name>
    <name evidence="7" type="ORF">Hsar01_03581</name>
</gene>
<keyword evidence="2 6" id="KW-0028">Amino-acid biosynthesis</keyword>
<comment type="caution">
    <text evidence="7">The sequence shown here is derived from an EMBL/GenBank/DDBJ whole genome shotgun (WGS) entry which is preliminary data.</text>
</comment>
<dbReference type="PANTHER" id="PTHR43090">
    <property type="entry name" value="1-(5-PHOSPHORIBOSYL)-5-[(5-PHOSPHORIBOSYLAMINO)METHYLIDENEAMINO] IMIDAZOLE-4-CARBOXAMIDE ISOMERASE"/>
    <property type="match status" value="1"/>
</dbReference>
<protein>
    <submittedName>
        <fullName evidence="7">1-(5-phosphoribosyl)-5-[(5-phosphoribosylamino) methylideneamino] imidazole-4-carboxamide isomerase</fullName>
    </submittedName>
</protein>